<dbReference type="PRINTS" id="PR00412">
    <property type="entry name" value="EPOXHYDRLASE"/>
</dbReference>
<gene>
    <name evidence="2" type="ORF">PHY01_03000</name>
</gene>
<dbReference type="Gene3D" id="3.40.50.1820">
    <property type="entry name" value="alpha/beta hydrolase"/>
    <property type="match status" value="1"/>
</dbReference>
<dbReference type="RefSeq" id="WP_141276366.1">
    <property type="nucleotide sequence ID" value="NZ_BAAARZ010000002.1"/>
</dbReference>
<accession>A0A4Y3WG91</accession>
<dbReference type="AlphaFoldDB" id="A0A4Y3WG91"/>
<evidence type="ECO:0000313" key="2">
    <source>
        <dbReference type="EMBL" id="GEC18017.1"/>
    </source>
</evidence>
<proteinExistence type="predicted"/>
<dbReference type="InterPro" id="IPR000073">
    <property type="entry name" value="AB_hydrolase_1"/>
</dbReference>
<organism evidence="2 3">
    <name type="scientific">Pseudonocardia hydrocarbonoxydans</name>
    <dbReference type="NCBI Taxonomy" id="76726"/>
    <lineage>
        <taxon>Bacteria</taxon>
        <taxon>Bacillati</taxon>
        <taxon>Actinomycetota</taxon>
        <taxon>Actinomycetes</taxon>
        <taxon>Pseudonocardiales</taxon>
        <taxon>Pseudonocardiaceae</taxon>
        <taxon>Pseudonocardia</taxon>
    </lineage>
</organism>
<reference evidence="2 3" key="1">
    <citation type="submission" date="2019-06" db="EMBL/GenBank/DDBJ databases">
        <title>Whole genome shotgun sequence of Pseudonocardia hydrocarbonoxydans NBRC 14498.</title>
        <authorList>
            <person name="Hosoyama A."/>
            <person name="Uohara A."/>
            <person name="Ohji S."/>
            <person name="Ichikawa N."/>
        </authorList>
    </citation>
    <scope>NUCLEOTIDE SEQUENCE [LARGE SCALE GENOMIC DNA]</scope>
    <source>
        <strain evidence="2 3">NBRC 14498</strain>
    </source>
</reference>
<dbReference type="InterPro" id="IPR029058">
    <property type="entry name" value="AB_hydrolase_fold"/>
</dbReference>
<comment type="caution">
    <text evidence="2">The sequence shown here is derived from an EMBL/GenBank/DDBJ whole genome shotgun (WGS) entry which is preliminary data.</text>
</comment>
<sequence length="296" mass="30935">MTAPLVPAGARVGFVAHAGGRVRVLRGGGPGGVPVVLVHGGGPDNAAISWFEVFGELARSRPVLAPDLPGFGRTDGVPVDGSPAAMADLAVAVAGAGPAVWIGVSMGGDVVLNVALRHPGAVAGLVAVAPGGLAAYAGNRVLHPLAWLACRLPDAVLLPALRLAGRFTGAAVRAMVHDPASVPPAVREEMVRESRRAPTGYLRYNQATVGPWRMRNDLSGRVGRIRAPALFVHGRQDRLVDPRDSLRAAAAMPDARAVLLDGCGHWVQIEARDRFLAELGPFLRRIDDEHDRGART</sequence>
<keyword evidence="3" id="KW-1185">Reference proteome</keyword>
<feature type="domain" description="AB hydrolase-1" evidence="1">
    <location>
        <begin position="34"/>
        <end position="270"/>
    </location>
</feature>
<dbReference type="SUPFAM" id="SSF53474">
    <property type="entry name" value="alpha/beta-Hydrolases"/>
    <property type="match status" value="1"/>
</dbReference>
<dbReference type="GO" id="GO:0016787">
    <property type="term" value="F:hydrolase activity"/>
    <property type="evidence" value="ECO:0007669"/>
    <property type="project" value="UniProtKB-KW"/>
</dbReference>
<dbReference type="PRINTS" id="PR00111">
    <property type="entry name" value="ABHYDROLASE"/>
</dbReference>
<dbReference type="PANTHER" id="PTHR43689:SF8">
    <property type="entry name" value="ALPHA_BETA-HYDROLASES SUPERFAMILY PROTEIN"/>
    <property type="match status" value="1"/>
</dbReference>
<dbReference type="PANTHER" id="PTHR43689">
    <property type="entry name" value="HYDROLASE"/>
    <property type="match status" value="1"/>
</dbReference>
<dbReference type="EMBL" id="BJNG01000003">
    <property type="protein sequence ID" value="GEC18017.1"/>
    <property type="molecule type" value="Genomic_DNA"/>
</dbReference>
<dbReference type="InterPro" id="IPR000639">
    <property type="entry name" value="Epox_hydrolase-like"/>
</dbReference>
<protein>
    <submittedName>
        <fullName evidence="2">Alpha/beta hydrolase</fullName>
    </submittedName>
</protein>
<evidence type="ECO:0000313" key="3">
    <source>
        <dbReference type="Proteomes" id="UP000320338"/>
    </source>
</evidence>
<name>A0A4Y3WG91_9PSEU</name>
<dbReference type="Proteomes" id="UP000320338">
    <property type="component" value="Unassembled WGS sequence"/>
</dbReference>
<keyword evidence="2" id="KW-0378">Hydrolase</keyword>
<dbReference type="Pfam" id="PF00561">
    <property type="entry name" value="Abhydrolase_1"/>
    <property type="match status" value="1"/>
</dbReference>
<dbReference type="OrthoDB" id="4481859at2"/>
<evidence type="ECO:0000259" key="1">
    <source>
        <dbReference type="Pfam" id="PF00561"/>
    </source>
</evidence>